<protein>
    <submittedName>
        <fullName evidence="2">Uncharacterized protein</fullName>
    </submittedName>
</protein>
<keyword evidence="3" id="KW-1185">Reference proteome</keyword>
<feature type="signal peptide" evidence="1">
    <location>
        <begin position="1"/>
        <end position="21"/>
    </location>
</feature>
<feature type="chain" id="PRO_5024377396" evidence="1">
    <location>
        <begin position="22"/>
        <end position="159"/>
    </location>
</feature>
<proteinExistence type="predicted"/>
<dbReference type="Proteomes" id="UP000326759">
    <property type="component" value="Unassembled WGS sequence"/>
</dbReference>
<gene>
    <name evidence="2" type="ORF">Anas_05967</name>
</gene>
<evidence type="ECO:0000313" key="3">
    <source>
        <dbReference type="Proteomes" id="UP000326759"/>
    </source>
</evidence>
<name>A0A5N5T9F7_9CRUS</name>
<dbReference type="EMBL" id="SEYY01005508">
    <property type="protein sequence ID" value="KAB7503273.1"/>
    <property type="molecule type" value="Genomic_DNA"/>
</dbReference>
<dbReference type="AlphaFoldDB" id="A0A5N5T9F7"/>
<sequence>MKIFGLFVSAFICILVNFREATFNEVVEREESTRKNVPFISASDGKVPESAMVKQFDRFMKVYEAAFKKSSLYKRSKPEEKLIHDQQIEDLKQLLKTRKIRNDEDAEIIEWIKELVQLSDFNLWKTMNLVLSGNLFFGFTKENVRRRDENIPPRDELYN</sequence>
<dbReference type="OrthoDB" id="10288453at2759"/>
<comment type="caution">
    <text evidence="2">The sequence shown here is derived from an EMBL/GenBank/DDBJ whole genome shotgun (WGS) entry which is preliminary data.</text>
</comment>
<organism evidence="2 3">
    <name type="scientific">Armadillidium nasatum</name>
    <dbReference type="NCBI Taxonomy" id="96803"/>
    <lineage>
        <taxon>Eukaryota</taxon>
        <taxon>Metazoa</taxon>
        <taxon>Ecdysozoa</taxon>
        <taxon>Arthropoda</taxon>
        <taxon>Crustacea</taxon>
        <taxon>Multicrustacea</taxon>
        <taxon>Malacostraca</taxon>
        <taxon>Eumalacostraca</taxon>
        <taxon>Peracarida</taxon>
        <taxon>Isopoda</taxon>
        <taxon>Oniscidea</taxon>
        <taxon>Crinocheta</taxon>
        <taxon>Armadillidiidae</taxon>
        <taxon>Armadillidium</taxon>
    </lineage>
</organism>
<evidence type="ECO:0000256" key="1">
    <source>
        <dbReference type="SAM" id="SignalP"/>
    </source>
</evidence>
<accession>A0A5N5T9F7</accession>
<keyword evidence="1" id="KW-0732">Signal</keyword>
<reference evidence="2 3" key="1">
    <citation type="journal article" date="2019" name="PLoS Biol.">
        <title>Sex chromosomes control vertical transmission of feminizing Wolbachia symbionts in an isopod.</title>
        <authorList>
            <person name="Becking T."/>
            <person name="Chebbi M.A."/>
            <person name="Giraud I."/>
            <person name="Moumen B."/>
            <person name="Laverre T."/>
            <person name="Caubet Y."/>
            <person name="Peccoud J."/>
            <person name="Gilbert C."/>
            <person name="Cordaux R."/>
        </authorList>
    </citation>
    <scope>NUCLEOTIDE SEQUENCE [LARGE SCALE GENOMIC DNA]</scope>
    <source>
        <strain evidence="2">ANa2</strain>
        <tissue evidence="2">Whole body excluding digestive tract and cuticle</tissue>
    </source>
</reference>
<evidence type="ECO:0000313" key="2">
    <source>
        <dbReference type="EMBL" id="KAB7503273.1"/>
    </source>
</evidence>